<name>A0A7X1B2P2_9BACT</name>
<dbReference type="EMBL" id="JACHVC010000001">
    <property type="protein sequence ID" value="MBC2604540.1"/>
    <property type="molecule type" value="Genomic_DNA"/>
</dbReference>
<evidence type="ECO:0000256" key="1">
    <source>
        <dbReference type="SAM" id="MobiDB-lite"/>
    </source>
</evidence>
<protein>
    <submittedName>
        <fullName evidence="2">Zinc ribbon domain-containing protein</fullName>
    </submittedName>
</protein>
<feature type="region of interest" description="Disordered" evidence="1">
    <location>
        <begin position="52"/>
        <end position="79"/>
    </location>
</feature>
<gene>
    <name evidence="2" type="ORF">H5P27_00550</name>
</gene>
<keyword evidence="3" id="KW-1185">Reference proteome</keyword>
<organism evidence="2 3">
    <name type="scientific">Pelagicoccus albus</name>
    <dbReference type="NCBI Taxonomy" id="415222"/>
    <lineage>
        <taxon>Bacteria</taxon>
        <taxon>Pseudomonadati</taxon>
        <taxon>Verrucomicrobiota</taxon>
        <taxon>Opitutia</taxon>
        <taxon>Puniceicoccales</taxon>
        <taxon>Pelagicoccaceae</taxon>
        <taxon>Pelagicoccus</taxon>
    </lineage>
</organism>
<accession>A0A7X1B2P2</accession>
<dbReference type="AlphaFoldDB" id="A0A7X1B2P2"/>
<proteinExistence type="predicted"/>
<evidence type="ECO:0000313" key="3">
    <source>
        <dbReference type="Proteomes" id="UP000526501"/>
    </source>
</evidence>
<dbReference type="Proteomes" id="UP000526501">
    <property type="component" value="Unassembled WGS sequence"/>
</dbReference>
<comment type="caution">
    <text evidence="2">The sequence shown here is derived from an EMBL/GenBank/DDBJ whole genome shotgun (WGS) entry which is preliminary data.</text>
</comment>
<reference evidence="2 3" key="1">
    <citation type="submission" date="2020-07" db="EMBL/GenBank/DDBJ databases">
        <authorList>
            <person name="Feng X."/>
        </authorList>
    </citation>
    <scope>NUCLEOTIDE SEQUENCE [LARGE SCALE GENOMIC DNA]</scope>
    <source>
        <strain evidence="2 3">JCM23202</strain>
    </source>
</reference>
<feature type="compositionally biased region" description="Gly residues" evidence="1">
    <location>
        <begin position="63"/>
        <end position="79"/>
    </location>
</feature>
<sequence length="79" mass="8252">MATYVYETIPQTPDEKPERFEIQQSMKDDALTAHPESGKPVRRVITGGYGFTMGGNSPSPSSSGGGHSCCGGSGCGCDH</sequence>
<evidence type="ECO:0000313" key="2">
    <source>
        <dbReference type="EMBL" id="MBC2604540.1"/>
    </source>
</evidence>
<dbReference type="RefSeq" id="WP_185658432.1">
    <property type="nucleotide sequence ID" value="NZ_CAWPOO010000001.1"/>
</dbReference>